<dbReference type="SUPFAM" id="SSF49452">
    <property type="entry name" value="Starch-binding domain-like"/>
    <property type="match status" value="1"/>
</dbReference>
<dbReference type="RefSeq" id="WP_076421641.1">
    <property type="nucleotide sequence ID" value="NZ_FTNM01000002.1"/>
</dbReference>
<protein>
    <submittedName>
        <fullName evidence="5">Outer membrane receptor proteins, mostly Fe transport</fullName>
    </submittedName>
</protein>
<dbReference type="AlphaFoldDB" id="A0A1N6WCV8"/>
<organism evidence="5 6">
    <name type="scientific">Pontibacter lucknowensis</name>
    <dbReference type="NCBI Taxonomy" id="1077936"/>
    <lineage>
        <taxon>Bacteria</taxon>
        <taxon>Pseudomonadati</taxon>
        <taxon>Bacteroidota</taxon>
        <taxon>Cytophagia</taxon>
        <taxon>Cytophagales</taxon>
        <taxon>Hymenobacteraceae</taxon>
        <taxon>Pontibacter</taxon>
    </lineage>
</organism>
<evidence type="ECO:0000313" key="6">
    <source>
        <dbReference type="Proteomes" id="UP000185924"/>
    </source>
</evidence>
<dbReference type="Proteomes" id="UP000185924">
    <property type="component" value="Unassembled WGS sequence"/>
</dbReference>
<keyword evidence="2" id="KW-0472">Membrane</keyword>
<dbReference type="InterPro" id="IPR013784">
    <property type="entry name" value="Carb-bd-like_fold"/>
</dbReference>
<dbReference type="Gene3D" id="2.40.170.20">
    <property type="entry name" value="TonB-dependent receptor, beta-barrel domain"/>
    <property type="match status" value="1"/>
</dbReference>
<keyword evidence="5" id="KW-0675">Receptor</keyword>
<dbReference type="STRING" id="1077936.SAMN05421545_1471"/>
<proteinExistence type="predicted"/>
<keyword evidence="6" id="KW-1185">Reference proteome</keyword>
<reference evidence="6" key="1">
    <citation type="submission" date="2017-01" db="EMBL/GenBank/DDBJ databases">
        <authorList>
            <person name="Varghese N."/>
            <person name="Submissions S."/>
        </authorList>
    </citation>
    <scope>NUCLEOTIDE SEQUENCE [LARGE SCALE GENOMIC DNA]</scope>
    <source>
        <strain evidence="6">DM9</strain>
    </source>
</reference>
<dbReference type="EMBL" id="FTNM01000002">
    <property type="protein sequence ID" value="SIQ87989.1"/>
    <property type="molecule type" value="Genomic_DNA"/>
</dbReference>
<evidence type="ECO:0000256" key="1">
    <source>
        <dbReference type="ARBA" id="ARBA00004442"/>
    </source>
</evidence>
<accession>A0A1N6WCV8</accession>
<name>A0A1N6WCV8_9BACT</name>
<sequence length="813" mass="91068">MEQTSSPKQLITLLTCICLSLVSAIPVLAQGKVSGIVKEDASNAASFATVTLLAATDSSLVKGKVTDENGQFVFENLPYGQYLVVVRYVGFQPTFSETIRIQADQAVQDIGILQLLRNTNQLGEVLVQAQRQVVERSPDRYTLNVEASTFQTDNLLDIFRAMPFVQVQGESVTVNGKGGILILLDKVQMPGATMQSIMATMTGDEIEKIEFITNPSSRYPANISTVISITTKKARTLGLTGSARSTVSQGIRGRGLLGTSLTYRQQKWVSNLNLNYDRSLTHSTHDGYRAALTGNSPVLHEHYFFRYNNSTPSVRGMAEYQLSNRHALGVQASYVHKVVDKSSTVSKQVDFAKQLKGIPDSTLLADGREYSTRQVQTYSMYYTGKLDSLGKSVDLIFTYTPIQHNMTTEILSQNMYNPDGRLLESLRSVRNDNPSNANIMVGQMDWELPFRNNLNISVGSKMTLSSNRTQPTQEYLQDGRFVRDEAFSFENVFSENILAGYTSLDKQLGKTTLRAGIRAEHATMLVEDEVTKRRPVARTFTDLFPSLMLSRPMTDNLNMTFNYRKSVQRPGFSVLTPYRIYMDEFTIEEGNPALLPKYTHAISVNGIYKNNLFVELEYRHEQNVFTNLPVNIDGVAYWKNRNFDMTSVGVNANYSYQMTNWWSGSVFGMGAYMASAMDQENFRDVTIPSTIYHSVGWQNSFSLPRDLKLETGFNYTGPFNYGLAEVVRSHYTRVALKGSMLNKQLQYTVAVLDLFRGNVEGGVVRSSNVLTQVVSYRDARRVQLGVIYKFGKQTVKSAVSKKLGNEDVVNRAN</sequence>
<dbReference type="GO" id="GO:0030246">
    <property type="term" value="F:carbohydrate binding"/>
    <property type="evidence" value="ECO:0007669"/>
    <property type="project" value="InterPro"/>
</dbReference>
<evidence type="ECO:0000259" key="4">
    <source>
        <dbReference type="Pfam" id="PF14905"/>
    </source>
</evidence>
<dbReference type="SUPFAM" id="SSF56935">
    <property type="entry name" value="Porins"/>
    <property type="match status" value="1"/>
</dbReference>
<dbReference type="Gene3D" id="2.60.40.1120">
    <property type="entry name" value="Carboxypeptidase-like, regulatory domain"/>
    <property type="match status" value="1"/>
</dbReference>
<dbReference type="Pfam" id="PF13620">
    <property type="entry name" value="CarboxypepD_reg"/>
    <property type="match status" value="1"/>
</dbReference>
<dbReference type="GO" id="GO:0009279">
    <property type="term" value="C:cell outer membrane"/>
    <property type="evidence" value="ECO:0007669"/>
    <property type="project" value="UniProtKB-SubCell"/>
</dbReference>
<evidence type="ECO:0000256" key="3">
    <source>
        <dbReference type="ARBA" id="ARBA00023237"/>
    </source>
</evidence>
<feature type="domain" description="Outer membrane protein beta-barrel" evidence="4">
    <location>
        <begin position="385"/>
        <end position="788"/>
    </location>
</feature>
<gene>
    <name evidence="5" type="ORF">SAMN05421545_1471</name>
</gene>
<dbReference type="InterPro" id="IPR041700">
    <property type="entry name" value="OMP_b-brl_3"/>
</dbReference>
<evidence type="ECO:0000256" key="2">
    <source>
        <dbReference type="ARBA" id="ARBA00023136"/>
    </source>
</evidence>
<dbReference type="OrthoDB" id="905812at2"/>
<dbReference type="Pfam" id="PF14905">
    <property type="entry name" value="OMP_b-brl_3"/>
    <property type="match status" value="1"/>
</dbReference>
<evidence type="ECO:0000313" key="5">
    <source>
        <dbReference type="EMBL" id="SIQ87989.1"/>
    </source>
</evidence>
<dbReference type="InterPro" id="IPR036942">
    <property type="entry name" value="Beta-barrel_TonB_sf"/>
</dbReference>
<comment type="subcellular location">
    <subcellularLocation>
        <location evidence="1">Cell outer membrane</location>
    </subcellularLocation>
</comment>
<keyword evidence="3" id="KW-0998">Cell outer membrane</keyword>